<dbReference type="InterPro" id="IPR011990">
    <property type="entry name" value="TPR-like_helical_dom_sf"/>
</dbReference>
<dbReference type="RefSeq" id="WP_377506505.1">
    <property type="nucleotide sequence ID" value="NZ_JBHSQS010000003.1"/>
</dbReference>
<evidence type="ECO:0000256" key="1">
    <source>
        <dbReference type="ARBA" id="ARBA00023015"/>
    </source>
</evidence>
<dbReference type="Gene3D" id="1.25.40.10">
    <property type="entry name" value="Tetratricopeptide repeat domain"/>
    <property type="match status" value="1"/>
</dbReference>
<organism evidence="4 5">
    <name type="scientific">Micromonospora vulcania</name>
    <dbReference type="NCBI Taxonomy" id="1441873"/>
    <lineage>
        <taxon>Bacteria</taxon>
        <taxon>Bacillati</taxon>
        <taxon>Actinomycetota</taxon>
        <taxon>Actinomycetes</taxon>
        <taxon>Micromonosporales</taxon>
        <taxon>Micromonosporaceae</taxon>
        <taxon>Micromonospora</taxon>
    </lineage>
</organism>
<keyword evidence="1" id="KW-0805">Transcription regulation</keyword>
<name>A0ABW1H087_9ACTN</name>
<evidence type="ECO:0000313" key="4">
    <source>
        <dbReference type="EMBL" id="MFC5922866.1"/>
    </source>
</evidence>
<dbReference type="SUPFAM" id="SSF48452">
    <property type="entry name" value="TPR-like"/>
    <property type="match status" value="1"/>
</dbReference>
<accession>A0ABW1H087</accession>
<dbReference type="EMBL" id="JBHSQS010000003">
    <property type="protein sequence ID" value="MFC5922866.1"/>
    <property type="molecule type" value="Genomic_DNA"/>
</dbReference>
<reference evidence="5" key="1">
    <citation type="journal article" date="2019" name="Int. J. Syst. Evol. Microbiol.">
        <title>The Global Catalogue of Microorganisms (GCM) 10K type strain sequencing project: providing services to taxonomists for standard genome sequencing and annotation.</title>
        <authorList>
            <consortium name="The Broad Institute Genomics Platform"/>
            <consortium name="The Broad Institute Genome Sequencing Center for Infectious Disease"/>
            <person name="Wu L."/>
            <person name="Ma J."/>
        </authorList>
    </citation>
    <scope>NUCLEOTIDE SEQUENCE [LARGE SCALE GENOMIC DNA]</scope>
    <source>
        <strain evidence="5">CGMCC 4.7144</strain>
    </source>
</reference>
<keyword evidence="2" id="KW-0804">Transcription</keyword>
<comment type="caution">
    <text evidence="4">The sequence shown here is derived from an EMBL/GenBank/DDBJ whole genome shotgun (WGS) entry which is preliminary data.</text>
</comment>
<dbReference type="PANTHER" id="PTHR35807:SF1">
    <property type="entry name" value="TRANSCRIPTIONAL REGULATOR REDD"/>
    <property type="match status" value="1"/>
</dbReference>
<dbReference type="InterPro" id="IPR005158">
    <property type="entry name" value="BTAD"/>
</dbReference>
<dbReference type="Proteomes" id="UP001596226">
    <property type="component" value="Unassembled WGS sequence"/>
</dbReference>
<keyword evidence="5" id="KW-1185">Reference proteome</keyword>
<dbReference type="Pfam" id="PF03704">
    <property type="entry name" value="BTAD"/>
    <property type="match status" value="1"/>
</dbReference>
<gene>
    <name evidence="4" type="ORF">ACFQGL_05865</name>
</gene>
<evidence type="ECO:0000313" key="5">
    <source>
        <dbReference type="Proteomes" id="UP001596226"/>
    </source>
</evidence>
<dbReference type="PANTHER" id="PTHR35807">
    <property type="entry name" value="TRANSCRIPTIONAL REGULATOR REDD-RELATED"/>
    <property type="match status" value="1"/>
</dbReference>
<evidence type="ECO:0000259" key="3">
    <source>
        <dbReference type="SMART" id="SM01043"/>
    </source>
</evidence>
<evidence type="ECO:0000256" key="2">
    <source>
        <dbReference type="ARBA" id="ARBA00023163"/>
    </source>
</evidence>
<dbReference type="InterPro" id="IPR051677">
    <property type="entry name" value="AfsR-DnrI-RedD_regulator"/>
</dbReference>
<dbReference type="SMART" id="SM01043">
    <property type="entry name" value="BTAD"/>
    <property type="match status" value="1"/>
</dbReference>
<proteinExistence type="predicted"/>
<protein>
    <submittedName>
        <fullName evidence="4">BTAD domain-containing putative transcriptional regulator</fullName>
    </submittedName>
</protein>
<feature type="domain" description="Bacterial transcriptional activator" evidence="3">
    <location>
        <begin position="2"/>
        <end position="83"/>
    </location>
</feature>
<sequence length="103" mass="11287">MLSAGLDLWRGPAYAEFVAEPWAQAEVTRLEELRLAARELLLDVTLRCGDAAKAVAEAEVLTRQAPLREESWRLLALGWLRVLGGGHDRLPDVAAEMDPGPVV</sequence>